<name>A0A367KCP0_RHIAZ</name>
<evidence type="ECO:0000313" key="2">
    <source>
        <dbReference type="Proteomes" id="UP000252139"/>
    </source>
</evidence>
<dbReference type="OrthoDB" id="2204877at2759"/>
<organism evidence="1 2">
    <name type="scientific">Rhizopus azygosporus</name>
    <name type="common">Rhizopus microsporus var. azygosporus</name>
    <dbReference type="NCBI Taxonomy" id="86630"/>
    <lineage>
        <taxon>Eukaryota</taxon>
        <taxon>Fungi</taxon>
        <taxon>Fungi incertae sedis</taxon>
        <taxon>Mucoromycota</taxon>
        <taxon>Mucoromycotina</taxon>
        <taxon>Mucoromycetes</taxon>
        <taxon>Mucorales</taxon>
        <taxon>Mucorineae</taxon>
        <taxon>Rhizopodaceae</taxon>
        <taxon>Rhizopus</taxon>
    </lineage>
</organism>
<proteinExistence type="predicted"/>
<gene>
    <name evidence="1" type="ORF">CU097_004349</name>
</gene>
<evidence type="ECO:0000313" key="1">
    <source>
        <dbReference type="EMBL" id="RCI00013.1"/>
    </source>
</evidence>
<dbReference type="Proteomes" id="UP000252139">
    <property type="component" value="Unassembled WGS sequence"/>
</dbReference>
<reference evidence="1 2" key="1">
    <citation type="journal article" date="2018" name="G3 (Bethesda)">
        <title>Phylogenetic and Phylogenomic Definition of Rhizopus Species.</title>
        <authorList>
            <person name="Gryganskyi A.P."/>
            <person name="Golan J."/>
            <person name="Dolatabadi S."/>
            <person name="Mondo S."/>
            <person name="Robb S."/>
            <person name="Idnurm A."/>
            <person name="Muszewska A."/>
            <person name="Steczkiewicz K."/>
            <person name="Masonjones S."/>
            <person name="Liao H.L."/>
            <person name="Gajdeczka M.T."/>
            <person name="Anike F."/>
            <person name="Vuek A."/>
            <person name="Anishchenko I.M."/>
            <person name="Voigt K."/>
            <person name="de Hoog G.S."/>
            <person name="Smith M.E."/>
            <person name="Heitman J."/>
            <person name="Vilgalys R."/>
            <person name="Stajich J.E."/>
        </authorList>
    </citation>
    <scope>NUCLEOTIDE SEQUENCE [LARGE SCALE GENOMIC DNA]</scope>
    <source>
        <strain evidence="1 2">CBS 357.93</strain>
    </source>
</reference>
<protein>
    <submittedName>
        <fullName evidence="1">Uncharacterized protein</fullName>
    </submittedName>
</protein>
<accession>A0A367KCP0</accession>
<dbReference type="AlphaFoldDB" id="A0A367KCP0"/>
<comment type="caution">
    <text evidence="1">The sequence shown here is derived from an EMBL/GenBank/DDBJ whole genome shotgun (WGS) entry which is preliminary data.</text>
</comment>
<dbReference type="EMBL" id="PJQL01000085">
    <property type="protein sequence ID" value="RCI00013.1"/>
    <property type="molecule type" value="Genomic_DNA"/>
</dbReference>
<sequence length="194" mass="21665">MLLIALPARPGTDLASKLLLQDSKMKHMIIAEVVGKGINSDAYYVGSCDRHDGRKTDVLYLPHCTPTNDLPPVIVEIQQKVNYPFIARAIRYCLDVFEETHIVPILVVFNVSDQVKTMQDFCDAISLQFGKIIKSAKDNIQCSTKRAIKYAEAGMQFSNKMRCLHDDDKSDSDVTPIESAIDENQGDDLAFAIK</sequence>
<keyword evidence="2" id="KW-1185">Reference proteome</keyword>